<dbReference type="PANTHER" id="PTHR11564:SF5">
    <property type="entry name" value="SIGNAL RECOGNITION PARTICLE SUBUNIT SRP54"/>
    <property type="match status" value="1"/>
</dbReference>
<evidence type="ECO:0000256" key="1">
    <source>
        <dbReference type="ARBA" id="ARBA00022741"/>
    </source>
</evidence>
<dbReference type="Pfam" id="PF02978">
    <property type="entry name" value="SRP_SPB"/>
    <property type="match status" value="1"/>
</dbReference>
<dbReference type="Gene3D" id="3.40.50.300">
    <property type="entry name" value="P-loop containing nucleotide triphosphate hydrolases"/>
    <property type="match status" value="1"/>
</dbReference>
<dbReference type="InterPro" id="IPR042101">
    <property type="entry name" value="SRP54_N_sf"/>
</dbReference>
<feature type="region of interest" description="Disordered" evidence="4">
    <location>
        <begin position="371"/>
        <end position="421"/>
    </location>
</feature>
<dbReference type="PANTHER" id="PTHR11564">
    <property type="entry name" value="SIGNAL RECOGNITION PARTICLE 54K PROTEIN SRP54"/>
    <property type="match status" value="1"/>
</dbReference>
<dbReference type="GO" id="GO:0005525">
    <property type="term" value="F:GTP binding"/>
    <property type="evidence" value="ECO:0007669"/>
    <property type="project" value="UniProtKB-KW"/>
</dbReference>
<sequence>MTPHATAQGSGRRPEIFRGANTAERLASGEVPVPPGRIVASVESPPLTRPRRRERRRLGRGLPAEPLAVNAGTVAAQLTGKTAVLSDPTKGRRICNELPRRPRARAPRTAGAAPRRAHAVERAGRQVINDKLMRELRDVKAAAKPDETLLVVDAMTGQEAANLTRAFNDDVGITGAILTKLDGDTRGGAALSVQSVSGKPIKFVGTGEKVERLEPFFPERMASRILGMGDVLTLVDKAEEAMDAKEAEALTKRMVDNTFDFEDFLKQSKMISTMGSFGGLMKMLPGVGSISGQQMAAAEQKLKLATCLINSMTPTERKQPDLLASGGAATSRLTRIARGSGRTVADAKTLVSDFQRMRTMMAKMSKKMLAEQAGGGGGRAAWAGRAPGRPPSTARSGARRARRRRKARPSEALESRGAGAGREMCGDDRRASCSAVCVRAGRCCPLFVCCPPRVGKHPSEGRQTLRPCGRPTLIFAAAAETR</sequence>
<dbReference type="SMART" id="SM00962">
    <property type="entry name" value="SRP54"/>
    <property type="match status" value="1"/>
</dbReference>
<dbReference type="Gene3D" id="1.10.260.30">
    <property type="entry name" value="Signal recognition particle, SRP54 subunit, M-domain"/>
    <property type="match status" value="1"/>
</dbReference>
<feature type="compositionally biased region" description="Basic residues" evidence="4">
    <location>
        <begin position="49"/>
        <end position="59"/>
    </location>
</feature>
<dbReference type="Gene3D" id="1.20.120.140">
    <property type="entry name" value="Signal recognition particle SRP54, nucleotide-binding domain"/>
    <property type="match status" value="1"/>
</dbReference>
<proteinExistence type="predicted"/>
<evidence type="ECO:0000313" key="6">
    <source>
        <dbReference type="EMBL" id="OSX71483.1"/>
    </source>
</evidence>
<dbReference type="EMBL" id="KV919131">
    <property type="protein sequence ID" value="OSX71483.1"/>
    <property type="molecule type" value="Genomic_DNA"/>
</dbReference>
<evidence type="ECO:0000313" key="7">
    <source>
        <dbReference type="Proteomes" id="UP000218209"/>
    </source>
</evidence>
<evidence type="ECO:0000259" key="5">
    <source>
        <dbReference type="PROSITE" id="PS00300"/>
    </source>
</evidence>
<dbReference type="AlphaFoldDB" id="A0A1X6NSX1"/>
<dbReference type="GO" id="GO:0008312">
    <property type="term" value="F:7S RNA binding"/>
    <property type="evidence" value="ECO:0007669"/>
    <property type="project" value="InterPro"/>
</dbReference>
<dbReference type="InterPro" id="IPR000897">
    <property type="entry name" value="SRP54_GTPase_dom"/>
</dbReference>
<name>A0A1X6NSX1_PORUM</name>
<dbReference type="Proteomes" id="UP000218209">
    <property type="component" value="Unassembled WGS sequence"/>
</dbReference>
<feature type="compositionally biased region" description="Basic residues" evidence="4">
    <location>
        <begin position="397"/>
        <end position="407"/>
    </location>
</feature>
<evidence type="ECO:0000256" key="4">
    <source>
        <dbReference type="SAM" id="MobiDB-lite"/>
    </source>
</evidence>
<gene>
    <name evidence="6" type="ORF">BU14_0528s0011</name>
</gene>
<dbReference type="InterPro" id="IPR022941">
    <property type="entry name" value="SRP54"/>
</dbReference>
<dbReference type="InterPro" id="IPR036891">
    <property type="entry name" value="Signal_recog_part_SRP54_M_sf"/>
</dbReference>
<accession>A0A1X6NSX1</accession>
<dbReference type="OrthoDB" id="4532at2759"/>
<feature type="domain" description="SRP54-type proteins GTP-binding" evidence="5">
    <location>
        <begin position="200"/>
        <end position="213"/>
    </location>
</feature>
<feature type="region of interest" description="Disordered" evidence="4">
    <location>
        <begin position="24"/>
        <end position="62"/>
    </location>
</feature>
<dbReference type="GO" id="GO:0003924">
    <property type="term" value="F:GTPase activity"/>
    <property type="evidence" value="ECO:0007669"/>
    <property type="project" value="InterPro"/>
</dbReference>
<dbReference type="InterPro" id="IPR004125">
    <property type="entry name" value="Signal_recog_particle_SRP54_M"/>
</dbReference>
<dbReference type="Pfam" id="PF00448">
    <property type="entry name" value="SRP54"/>
    <property type="match status" value="1"/>
</dbReference>
<comment type="catalytic activity">
    <reaction evidence="3">
        <text>GTP + H2O = GDP + phosphate + H(+)</text>
        <dbReference type="Rhea" id="RHEA:19669"/>
        <dbReference type="ChEBI" id="CHEBI:15377"/>
        <dbReference type="ChEBI" id="CHEBI:15378"/>
        <dbReference type="ChEBI" id="CHEBI:37565"/>
        <dbReference type="ChEBI" id="CHEBI:43474"/>
        <dbReference type="ChEBI" id="CHEBI:58189"/>
        <dbReference type="EC" id="3.6.5.4"/>
    </reaction>
    <physiologicalReaction direction="left-to-right" evidence="3">
        <dbReference type="Rhea" id="RHEA:19670"/>
    </physiologicalReaction>
</comment>
<dbReference type="SUPFAM" id="SSF47446">
    <property type="entry name" value="Signal peptide-binding domain"/>
    <property type="match status" value="1"/>
</dbReference>
<feature type="compositionally biased region" description="Low complexity" evidence="4">
    <location>
        <begin position="380"/>
        <end position="396"/>
    </location>
</feature>
<dbReference type="GO" id="GO:0006614">
    <property type="term" value="P:SRP-dependent cotranslational protein targeting to membrane"/>
    <property type="evidence" value="ECO:0007669"/>
    <property type="project" value="InterPro"/>
</dbReference>
<reference evidence="6 7" key="1">
    <citation type="submission" date="2017-03" db="EMBL/GenBank/DDBJ databases">
        <title>WGS assembly of Porphyra umbilicalis.</title>
        <authorList>
            <person name="Brawley S.H."/>
            <person name="Blouin N.A."/>
            <person name="Ficko-Blean E."/>
            <person name="Wheeler G.L."/>
            <person name="Lohr M."/>
            <person name="Goodson H.V."/>
            <person name="Jenkins J.W."/>
            <person name="Blaby-Haas C.E."/>
            <person name="Helliwell K.E."/>
            <person name="Chan C."/>
            <person name="Marriage T."/>
            <person name="Bhattacharya D."/>
            <person name="Klein A.S."/>
            <person name="Badis Y."/>
            <person name="Brodie J."/>
            <person name="Cao Y."/>
            <person name="Collen J."/>
            <person name="Dittami S.M."/>
            <person name="Gachon C.M."/>
            <person name="Green B.R."/>
            <person name="Karpowicz S."/>
            <person name="Kim J.W."/>
            <person name="Kudahl U."/>
            <person name="Lin S."/>
            <person name="Michel G."/>
            <person name="Mittag M."/>
            <person name="Olson B.J."/>
            <person name="Pangilinan J."/>
            <person name="Peng Y."/>
            <person name="Qiu H."/>
            <person name="Shu S."/>
            <person name="Singer J.T."/>
            <person name="Smith A.G."/>
            <person name="Sprecher B.N."/>
            <person name="Wagner V."/>
            <person name="Wang W."/>
            <person name="Wang Z.-Y."/>
            <person name="Yan J."/>
            <person name="Yarish C."/>
            <person name="Zoeuner-Riek S."/>
            <person name="Zhuang Y."/>
            <person name="Zou Y."/>
            <person name="Lindquist E.A."/>
            <person name="Grimwood J."/>
            <person name="Barry K."/>
            <person name="Rokhsar D.S."/>
            <person name="Schmutz J."/>
            <person name="Stiller J.W."/>
            <person name="Grossman A.R."/>
            <person name="Prochnik S.E."/>
        </authorList>
    </citation>
    <scope>NUCLEOTIDE SEQUENCE [LARGE SCALE GENOMIC DNA]</scope>
    <source>
        <strain evidence="6">4086291</strain>
    </source>
</reference>
<dbReference type="GO" id="GO:0048500">
    <property type="term" value="C:signal recognition particle"/>
    <property type="evidence" value="ECO:0007669"/>
    <property type="project" value="InterPro"/>
</dbReference>
<dbReference type="SUPFAM" id="SSF52540">
    <property type="entry name" value="P-loop containing nucleoside triphosphate hydrolases"/>
    <property type="match status" value="1"/>
</dbReference>
<dbReference type="InterPro" id="IPR027417">
    <property type="entry name" value="P-loop_NTPase"/>
</dbReference>
<evidence type="ECO:0000256" key="3">
    <source>
        <dbReference type="ARBA" id="ARBA00048157"/>
    </source>
</evidence>
<keyword evidence="1" id="KW-0547">Nucleotide-binding</keyword>
<organism evidence="6 7">
    <name type="scientific">Porphyra umbilicalis</name>
    <name type="common">Purple laver</name>
    <name type="synonym">Red alga</name>
    <dbReference type="NCBI Taxonomy" id="2786"/>
    <lineage>
        <taxon>Eukaryota</taxon>
        <taxon>Rhodophyta</taxon>
        <taxon>Bangiophyceae</taxon>
        <taxon>Bangiales</taxon>
        <taxon>Bangiaceae</taxon>
        <taxon>Porphyra</taxon>
    </lineage>
</organism>
<dbReference type="PROSITE" id="PS00300">
    <property type="entry name" value="SRP54"/>
    <property type="match status" value="1"/>
</dbReference>
<keyword evidence="7" id="KW-1185">Reference proteome</keyword>
<evidence type="ECO:0000256" key="2">
    <source>
        <dbReference type="ARBA" id="ARBA00023134"/>
    </source>
</evidence>
<keyword evidence="2" id="KW-0342">GTP-binding</keyword>
<protein>
    <recommendedName>
        <fullName evidence="5">SRP54-type proteins GTP-binding domain-containing protein</fullName>
    </recommendedName>
</protein>